<evidence type="ECO:0000313" key="2">
    <source>
        <dbReference type="EMBL" id="MDI4648777.1"/>
    </source>
</evidence>
<dbReference type="Proteomes" id="UP001161691">
    <property type="component" value="Unassembled WGS sequence"/>
</dbReference>
<dbReference type="InterPro" id="IPR011335">
    <property type="entry name" value="Restrct_endonuc-II-like"/>
</dbReference>
<evidence type="ECO:0000313" key="3">
    <source>
        <dbReference type="Proteomes" id="UP001161691"/>
    </source>
</evidence>
<dbReference type="GO" id="GO:0016787">
    <property type="term" value="F:hydrolase activity"/>
    <property type="evidence" value="ECO:0007669"/>
    <property type="project" value="UniProtKB-KW"/>
</dbReference>
<keyword evidence="2" id="KW-0540">Nuclease</keyword>
<proteinExistence type="predicted"/>
<protein>
    <submittedName>
        <fullName evidence="2">Restriction endonuclease</fullName>
        <ecNumber evidence="2">3.1.21.-</ecNumber>
    </submittedName>
</protein>
<keyword evidence="2" id="KW-0255">Endonuclease</keyword>
<dbReference type="EC" id="3.1.21.-" evidence="2"/>
<keyword evidence="3" id="KW-1185">Reference proteome</keyword>
<accession>A0ABT6TSJ9</accession>
<keyword evidence="2" id="KW-0378">Hydrolase</keyword>
<comment type="caution">
    <text evidence="2">The sequence shown here is derived from an EMBL/GenBank/DDBJ whole genome shotgun (WGS) entry which is preliminary data.</text>
</comment>
<dbReference type="InterPro" id="IPR011856">
    <property type="entry name" value="tRNA_endonuc-like_dom_sf"/>
</dbReference>
<dbReference type="Pfam" id="PF04471">
    <property type="entry name" value="Mrr_cat"/>
    <property type="match status" value="1"/>
</dbReference>
<dbReference type="SUPFAM" id="SSF52980">
    <property type="entry name" value="Restriction endonuclease-like"/>
    <property type="match status" value="1"/>
</dbReference>
<gene>
    <name evidence="2" type="ORF">KB449_27750</name>
</gene>
<reference evidence="2" key="1">
    <citation type="submission" date="2023-04" db="EMBL/GenBank/DDBJ databases">
        <title>Comparative genomic analysis of Cohnella hashimotonis sp. nov., isolated from the International Space Station.</title>
        <authorList>
            <person name="Venkateswaran K."/>
            <person name="Simpson A."/>
        </authorList>
    </citation>
    <scope>NUCLEOTIDE SEQUENCE</scope>
    <source>
        <strain evidence="2">F6_2S_P_1</strain>
    </source>
</reference>
<dbReference type="InterPro" id="IPR007560">
    <property type="entry name" value="Restrct_endonuc_IV_Mrr"/>
</dbReference>
<evidence type="ECO:0000259" key="1">
    <source>
        <dbReference type="Pfam" id="PF04471"/>
    </source>
</evidence>
<dbReference type="GO" id="GO:0004519">
    <property type="term" value="F:endonuclease activity"/>
    <property type="evidence" value="ECO:0007669"/>
    <property type="project" value="UniProtKB-KW"/>
</dbReference>
<feature type="domain" description="Restriction endonuclease type IV Mrr" evidence="1">
    <location>
        <begin position="256"/>
        <end position="384"/>
    </location>
</feature>
<dbReference type="RefSeq" id="WP_282911471.1">
    <property type="nucleotide sequence ID" value="NZ_JAGRPV010000001.1"/>
</dbReference>
<dbReference type="Gene3D" id="3.40.1350.10">
    <property type="match status" value="1"/>
</dbReference>
<name>A0ABT6TSJ9_9BACL</name>
<dbReference type="EMBL" id="JAGRPV010000001">
    <property type="protein sequence ID" value="MDI4648777.1"/>
    <property type="molecule type" value="Genomic_DNA"/>
</dbReference>
<sequence>MLETPSSITLNKAVKIFEATEANLSKLERVWGQIYGIVPEGIVFGSNLQYEDLCRTYTNLLRHLPLIDGWKPSMEPIDLDSIAQSRLDAKEVWDIGATVSVEKWIEEPGLELRDYRFRFNLKRRQLIRDAVTKLFNEVTLVLKSLQASPESNDDFVKQLSDDEWEMLNEKVKEVDTLLGSSVPRPRRWNELKKHLSSGQFGDLKQIVNYDWPVVKDAIINSLYGEYDPIPTGIDDLGNVIDQKPSGTVVTKLNWSALTPDNFERLIYSLISSEEGYENAEWLMHTNAPDRGRDLSVTRVFKDGLSGVLRRRVVIQCKHYQSKSITPTDVAVLKEQIKLWEPPRIDIVIVATSGRFTADAVAAIERHNQMDSALSIEMWAESHLESLLVRRPALIAEFNLR</sequence>
<organism evidence="2 3">
    <name type="scientific">Cohnella hashimotonis</name>
    <dbReference type="NCBI Taxonomy" id="2826895"/>
    <lineage>
        <taxon>Bacteria</taxon>
        <taxon>Bacillati</taxon>
        <taxon>Bacillota</taxon>
        <taxon>Bacilli</taxon>
        <taxon>Bacillales</taxon>
        <taxon>Paenibacillaceae</taxon>
        <taxon>Cohnella</taxon>
    </lineage>
</organism>